<evidence type="ECO:0000259" key="4">
    <source>
        <dbReference type="Pfam" id="PF20847"/>
    </source>
</evidence>
<dbReference type="AlphaFoldDB" id="A0A1A6HE86"/>
<comment type="caution">
    <text evidence="5">The sequence shown here is derived from an EMBL/GenBank/DDBJ whole genome shotgun (WGS) entry which is preliminary data.</text>
</comment>
<evidence type="ECO:0000256" key="2">
    <source>
        <dbReference type="SAM" id="MobiDB-lite"/>
    </source>
</evidence>
<evidence type="ECO:0000256" key="1">
    <source>
        <dbReference type="ARBA" id="ARBA00007024"/>
    </source>
</evidence>
<feature type="compositionally biased region" description="Basic residues" evidence="2">
    <location>
        <begin position="83"/>
        <end position="101"/>
    </location>
</feature>
<proteinExistence type="inferred from homology"/>
<comment type="similarity">
    <text evidence="1">Belongs to the PNMA family.</text>
</comment>
<evidence type="ECO:0000313" key="5">
    <source>
        <dbReference type="EMBL" id="OBS76240.1"/>
    </source>
</evidence>
<organism evidence="5 6">
    <name type="scientific">Neotoma lepida</name>
    <name type="common">Desert woodrat</name>
    <dbReference type="NCBI Taxonomy" id="56216"/>
    <lineage>
        <taxon>Eukaryota</taxon>
        <taxon>Metazoa</taxon>
        <taxon>Chordata</taxon>
        <taxon>Craniata</taxon>
        <taxon>Vertebrata</taxon>
        <taxon>Euteleostomi</taxon>
        <taxon>Mammalia</taxon>
        <taxon>Eutheria</taxon>
        <taxon>Euarchontoglires</taxon>
        <taxon>Glires</taxon>
        <taxon>Rodentia</taxon>
        <taxon>Myomorpha</taxon>
        <taxon>Muroidea</taxon>
        <taxon>Cricetidae</taxon>
        <taxon>Neotominae</taxon>
        <taxon>Neotoma</taxon>
    </lineage>
</organism>
<dbReference type="Pfam" id="PF20847">
    <property type="entry name" value="PNM8A"/>
    <property type="match status" value="1"/>
</dbReference>
<accession>A0A1A6HE86</accession>
<feature type="region of interest" description="Disordered" evidence="2">
    <location>
        <begin position="408"/>
        <end position="469"/>
    </location>
</feature>
<evidence type="ECO:0000313" key="6">
    <source>
        <dbReference type="Proteomes" id="UP000092124"/>
    </source>
</evidence>
<dbReference type="PANTHER" id="PTHR23095">
    <property type="entry name" value="PARANEOPLASTIC ANTIGEN"/>
    <property type="match status" value="1"/>
</dbReference>
<dbReference type="Pfam" id="PF20846">
    <property type="entry name" value="PNMA_N"/>
    <property type="match status" value="1"/>
</dbReference>
<name>A0A1A6HE86_NEOLE</name>
<dbReference type="EMBL" id="LZPO01034952">
    <property type="protein sequence ID" value="OBS76240.1"/>
    <property type="molecule type" value="Genomic_DNA"/>
</dbReference>
<dbReference type="Proteomes" id="UP000092124">
    <property type="component" value="Unassembled WGS sequence"/>
</dbReference>
<feature type="domain" description="Paraneoplastic antigen Ma-like N-terminal" evidence="3">
    <location>
        <begin position="274"/>
        <end position="363"/>
    </location>
</feature>
<dbReference type="OrthoDB" id="115435at2759"/>
<dbReference type="InterPro" id="IPR049131">
    <property type="entry name" value="PNM8A_C"/>
</dbReference>
<feature type="region of interest" description="Disordered" evidence="2">
    <location>
        <begin position="163"/>
        <end position="199"/>
    </location>
</feature>
<reference evidence="5 6" key="1">
    <citation type="submission" date="2016-06" db="EMBL/GenBank/DDBJ databases">
        <title>The Draft Genome Sequence and Annotation of the Desert Woodrat Neotoma lepida.</title>
        <authorList>
            <person name="Campbell M."/>
            <person name="Oakeson K.F."/>
            <person name="Yandell M."/>
            <person name="Halpert J.R."/>
            <person name="Dearing D."/>
        </authorList>
    </citation>
    <scope>NUCLEOTIDE SEQUENCE [LARGE SCALE GENOMIC DNA]</scope>
    <source>
        <strain evidence="5">417</strain>
        <tissue evidence="5">Liver</tissue>
    </source>
</reference>
<gene>
    <name evidence="5" type="ORF">A6R68_17314</name>
</gene>
<feature type="compositionally biased region" description="Basic and acidic residues" evidence="2">
    <location>
        <begin position="423"/>
        <end position="450"/>
    </location>
</feature>
<evidence type="ECO:0000259" key="3">
    <source>
        <dbReference type="Pfam" id="PF20846"/>
    </source>
</evidence>
<feature type="domain" description="Paraneoplastic antigen-like protein 8A C-terminal" evidence="4">
    <location>
        <begin position="1"/>
        <end position="213"/>
    </location>
</feature>
<dbReference type="PANTHER" id="PTHR23095:SF43">
    <property type="entry name" value="PARANEOPLASTIC ANTIGEN-LIKE PROTEIN 8C"/>
    <property type="match status" value="1"/>
</dbReference>
<dbReference type="InterPro" id="IPR026523">
    <property type="entry name" value="PNMA"/>
</dbReference>
<feature type="region of interest" description="Disordered" evidence="2">
    <location>
        <begin position="69"/>
        <end position="116"/>
    </location>
</feature>
<dbReference type="InterPro" id="IPR048271">
    <property type="entry name" value="PNMA_N"/>
</dbReference>
<protein>
    <recommendedName>
        <fullName evidence="7">PNMA family member 8C</fullName>
    </recommendedName>
</protein>
<dbReference type="STRING" id="56216.A0A1A6HE86"/>
<sequence length="469" mass="52976">MGLLLGAVVQVIFYMDAEIRSREEEARAEEAAEAELMATWASTARRRVKKEPGLGVEVGSAFKMENGNYWKNTEDRGDPPKPLVRRAGGKIRSRRRKQKRNLKQEPICWRKPQGNNYNHRAYLEGAEAAAAQSSEIPESVKSNKKPFVKQEETVWKKKRVWKDPNDLPRSTLRTAESPGNLEDSDQDDDPERPPKKKAMTWASNKIPAPMRKKKKMSMGSLSYVLVDSEATKNKLKALGILDPSVGSQGSSTAQQRAYSCLKELGKTVFGVQDIALLEHGCKALEVDSYKSLMILGIPEDCSHQEFEDIIRAPLKPLGKFEVAGKAFLEEDRSKAAIIRLAEDLNYDVVPREIKGKGGMWRVVYMPKWQDIEFLTKLNLFLRREGRTVEDVARILRRELYPTTIGPGELPSRKCCLSPQGENADQRATPKEDGMPPLKDPEKESKTEEGKKGKKKSKKSRRRQQASDKL</sequence>
<feature type="compositionally biased region" description="Basic residues" evidence="2">
    <location>
        <begin position="451"/>
        <end position="463"/>
    </location>
</feature>
<keyword evidence="6" id="KW-1185">Reference proteome</keyword>
<evidence type="ECO:0008006" key="7">
    <source>
        <dbReference type="Google" id="ProtNLM"/>
    </source>
</evidence>